<feature type="compositionally biased region" description="Basic and acidic residues" evidence="2">
    <location>
        <begin position="554"/>
        <end position="565"/>
    </location>
</feature>
<dbReference type="GO" id="GO:0004843">
    <property type="term" value="F:cysteine-type deubiquitinase activity"/>
    <property type="evidence" value="ECO:0007669"/>
    <property type="project" value="UniProtKB-UniRule"/>
</dbReference>
<dbReference type="GO" id="GO:0016579">
    <property type="term" value="P:protein deubiquitination"/>
    <property type="evidence" value="ECO:0007669"/>
    <property type="project" value="InterPro"/>
</dbReference>
<dbReference type="KEGG" id="cgob:115023417"/>
<comment type="similarity">
    <text evidence="1">Belongs to the peptidase C19 family.</text>
</comment>
<dbReference type="OrthoDB" id="292964at2759"/>
<dbReference type="SUPFAM" id="SSF54001">
    <property type="entry name" value="Cysteine proteinases"/>
    <property type="match status" value="1"/>
</dbReference>
<dbReference type="PROSITE" id="PS00973">
    <property type="entry name" value="USP_2"/>
    <property type="match status" value="1"/>
</dbReference>
<dbReference type="InterPro" id="IPR038765">
    <property type="entry name" value="Papain-like_cys_pep_sf"/>
</dbReference>
<evidence type="ECO:0000313" key="4">
    <source>
        <dbReference type="Proteomes" id="UP000504630"/>
    </source>
</evidence>
<dbReference type="InterPro" id="IPR028889">
    <property type="entry name" value="USP"/>
</dbReference>
<dbReference type="Proteomes" id="UP000504630">
    <property type="component" value="Chromosome 18"/>
</dbReference>
<dbReference type="GO" id="GO:0005634">
    <property type="term" value="C:nucleus"/>
    <property type="evidence" value="ECO:0007669"/>
    <property type="project" value="TreeGrafter"/>
</dbReference>
<feature type="compositionally biased region" description="Acidic residues" evidence="2">
    <location>
        <begin position="385"/>
        <end position="394"/>
    </location>
</feature>
<dbReference type="InterPro" id="IPR050164">
    <property type="entry name" value="Peptidase_C19"/>
</dbReference>
<proteinExistence type="inferred from homology"/>
<feature type="compositionally biased region" description="Basic residues" evidence="2">
    <location>
        <begin position="777"/>
        <end position="788"/>
    </location>
</feature>
<feature type="compositionally biased region" description="Basic and acidic residues" evidence="2">
    <location>
        <begin position="707"/>
        <end position="716"/>
    </location>
</feature>
<feature type="region of interest" description="Disordered" evidence="2">
    <location>
        <begin position="741"/>
        <end position="812"/>
    </location>
</feature>
<dbReference type="PANTHER" id="PTHR24006:SF899">
    <property type="entry name" value="UBIQUITIN CARBOXYL-TERMINAL HYDROLASE"/>
    <property type="match status" value="1"/>
</dbReference>
<dbReference type="PANTHER" id="PTHR24006">
    <property type="entry name" value="UBIQUITIN CARBOXYL-TERMINAL HYDROLASE"/>
    <property type="match status" value="1"/>
</dbReference>
<evidence type="ECO:0000256" key="2">
    <source>
        <dbReference type="SAM" id="MobiDB-lite"/>
    </source>
</evidence>
<name>A0A6J2RJ67_COTGO</name>
<protein>
    <recommendedName>
        <fullName evidence="1">Ubiquitin carboxyl-terminal hydrolase</fullName>
        <ecNumber evidence="1">3.4.19.12</ecNumber>
    </recommendedName>
</protein>
<evidence type="ECO:0000256" key="1">
    <source>
        <dbReference type="RuleBase" id="RU366025"/>
    </source>
</evidence>
<feature type="compositionally biased region" description="Polar residues" evidence="2">
    <location>
        <begin position="749"/>
        <end position="770"/>
    </location>
</feature>
<feature type="region of interest" description="Disordered" evidence="2">
    <location>
        <begin position="554"/>
        <end position="684"/>
    </location>
</feature>
<comment type="catalytic activity">
    <reaction evidence="1">
        <text>Thiol-dependent hydrolysis of ester, thioester, amide, peptide and isopeptide bonds formed by the C-terminal Gly of ubiquitin (a 76-residue protein attached to proteins as an intracellular targeting signal).</text>
        <dbReference type="EC" id="3.4.19.12"/>
    </reaction>
</comment>
<dbReference type="Pfam" id="PF00443">
    <property type="entry name" value="UCH"/>
    <property type="match status" value="1"/>
</dbReference>
<dbReference type="InParanoid" id="A0A6J2RJ67"/>
<dbReference type="EC" id="3.4.19.12" evidence="1"/>
<dbReference type="GeneID" id="115023417"/>
<dbReference type="AlphaFoldDB" id="A0A6J2RJ67"/>
<keyword evidence="1" id="KW-0788">Thiol protease</keyword>
<organism evidence="4 5">
    <name type="scientific">Cottoperca gobio</name>
    <name type="common">Frogmouth</name>
    <name type="synonym">Aphritis gobio</name>
    <dbReference type="NCBI Taxonomy" id="56716"/>
    <lineage>
        <taxon>Eukaryota</taxon>
        <taxon>Metazoa</taxon>
        <taxon>Chordata</taxon>
        <taxon>Craniata</taxon>
        <taxon>Vertebrata</taxon>
        <taxon>Euteleostomi</taxon>
        <taxon>Actinopterygii</taxon>
        <taxon>Neopterygii</taxon>
        <taxon>Teleostei</taxon>
        <taxon>Neoteleostei</taxon>
        <taxon>Acanthomorphata</taxon>
        <taxon>Eupercaria</taxon>
        <taxon>Perciformes</taxon>
        <taxon>Notothenioidei</taxon>
        <taxon>Bovichtidae</taxon>
        <taxon>Cottoperca</taxon>
    </lineage>
</organism>
<accession>A0A6J2RJ67</accession>
<feature type="region of interest" description="Disordered" evidence="2">
    <location>
        <begin position="385"/>
        <end position="420"/>
    </location>
</feature>
<keyword evidence="4" id="KW-1185">Reference proteome</keyword>
<dbReference type="InterPro" id="IPR018200">
    <property type="entry name" value="USP_CS"/>
</dbReference>
<dbReference type="GO" id="GO:0005829">
    <property type="term" value="C:cytosol"/>
    <property type="evidence" value="ECO:0007669"/>
    <property type="project" value="TreeGrafter"/>
</dbReference>
<evidence type="ECO:0000259" key="3">
    <source>
        <dbReference type="PROSITE" id="PS50235"/>
    </source>
</evidence>
<dbReference type="RefSeq" id="XP_029310231.1">
    <property type="nucleotide sequence ID" value="XM_029454371.1"/>
</dbReference>
<feature type="compositionally biased region" description="Basic residues" evidence="2">
    <location>
        <begin position="797"/>
        <end position="806"/>
    </location>
</feature>
<feature type="region of interest" description="Disordered" evidence="2">
    <location>
        <begin position="696"/>
        <end position="726"/>
    </location>
</feature>
<sequence>MSFFYTCVPSLGDKFHGLLNQGATCYLNSVLQVLYMTEDFKEAVEGHCCKNPDTECIDLQLSSLFDELKQRTAYTYKITKKLSIDKVYEQRDAAEYFEKILGLTSSDASQIFHGELTHKTTCSTCKIDTDAAGAFWNLPLALVNSYCEKYSVVNGIKEYFTDLKFSGENQMYCDVCDAKSDATITCVIKHHPEVLMLLLKRFEFDYSYMTYVKINCPVEVPRTLQIPENQTYELYAVVDHFGDLRSGHYTATIKSEGDEKWYNFNDDRVTLLDYQPFQVDNSVESGSAYLLFYRKKTVPAADTCTQDIREASTPRGSSLATSDTHDQCQDVIMEMETEEVEGSAGAGYDTAVVVSIDRSVETGIKDFVSVDDQNKKRELFCSETELEQSVDDEVNDRARPEVVRDRRSQEGLEGDDTHNTSYNYQKYKQEVDNMYSQQVCVDMQKEEESRAVDVNRDKDGKVEGDEQLGRRGIAPTKYLKRDAEHHDDEGLHDVRQDMYEEQKGKQEVGQDYDLKPFTEDRQGYRERIEIDDKVDKERKLGDLYFQDERRVVDSKQNIPKDDHRIKLLTISSRFDQSHEQQREESDVKGDKQQKRGDDKHVQRKGTSERQDFGQDREDQNNGRSDDVRQNRSERDDEHIQRRADSSLKRGGSAGSRRQGDSQAKPGARCNEDTMEGRCGSTQSKIKLHGKIIEEEFRQTNSGVQRSSETKNIRIETVEGTSQAGRSWVEYERETDAKVTLSEGVGNLKLSDSLSPKQAGSRGMSQAQEQVVGTKFEVKKRGKDKRKLQRQSSPLKQNKSKKKKRNKTTSCFSFFKKSRKNVEQASDTE</sequence>
<keyword evidence="1" id="KW-0833">Ubl conjugation pathway</keyword>
<dbReference type="CDD" id="cd02257">
    <property type="entry name" value="Peptidase_C19"/>
    <property type="match status" value="1"/>
</dbReference>
<dbReference type="GO" id="GO:0006508">
    <property type="term" value="P:proteolysis"/>
    <property type="evidence" value="ECO:0007669"/>
    <property type="project" value="UniProtKB-KW"/>
</dbReference>
<dbReference type="PROSITE" id="PS00972">
    <property type="entry name" value="USP_1"/>
    <property type="match status" value="1"/>
</dbReference>
<dbReference type="PROSITE" id="PS50235">
    <property type="entry name" value="USP_3"/>
    <property type="match status" value="1"/>
</dbReference>
<keyword evidence="1" id="KW-0378">Hydrolase</keyword>
<feature type="compositionally biased region" description="Basic and acidic residues" evidence="2">
    <location>
        <begin position="395"/>
        <end position="418"/>
    </location>
</feature>
<keyword evidence="1" id="KW-0645">Protease</keyword>
<evidence type="ECO:0000313" key="5">
    <source>
        <dbReference type="RefSeq" id="XP_029310231.1"/>
    </source>
</evidence>
<dbReference type="Gene3D" id="3.90.70.10">
    <property type="entry name" value="Cysteine proteinases"/>
    <property type="match status" value="1"/>
</dbReference>
<gene>
    <name evidence="5" type="primary">LOC115023417</name>
</gene>
<dbReference type="InterPro" id="IPR001394">
    <property type="entry name" value="Peptidase_C19_UCH"/>
</dbReference>
<reference evidence="5" key="1">
    <citation type="submission" date="2025-08" db="UniProtKB">
        <authorList>
            <consortium name="RefSeq"/>
        </authorList>
    </citation>
    <scope>IDENTIFICATION</scope>
</reference>
<feature type="compositionally biased region" description="Basic and acidic residues" evidence="2">
    <location>
        <begin position="575"/>
        <end position="647"/>
    </location>
</feature>
<feature type="domain" description="USP" evidence="3">
    <location>
        <begin position="16"/>
        <end position="296"/>
    </location>
</feature>